<proteinExistence type="predicted"/>
<evidence type="ECO:0000256" key="1">
    <source>
        <dbReference type="SAM" id="MobiDB-lite"/>
    </source>
</evidence>
<name>A0ABV3SLG7_9HYPH</name>
<organism evidence="2 3">
    <name type="scientific">Aquibium pacificus</name>
    <dbReference type="NCBI Taxonomy" id="3153579"/>
    <lineage>
        <taxon>Bacteria</taxon>
        <taxon>Pseudomonadati</taxon>
        <taxon>Pseudomonadota</taxon>
        <taxon>Alphaproteobacteria</taxon>
        <taxon>Hyphomicrobiales</taxon>
        <taxon>Phyllobacteriaceae</taxon>
        <taxon>Aquibium</taxon>
    </lineage>
</organism>
<feature type="compositionally biased region" description="Low complexity" evidence="1">
    <location>
        <begin position="78"/>
        <end position="94"/>
    </location>
</feature>
<sequence>MSGSARWASARAAVDLGAGYRDRFGGLGGPGRELVSQITLSDQIIYTPINQMIMPSLSVSQSADQRVIMIIGSSIPRSDATGGTAGASSPAGASEGDENDERTRQDA</sequence>
<reference evidence="2 3" key="1">
    <citation type="submission" date="2024-05" db="EMBL/GenBank/DDBJ databases">
        <authorList>
            <person name="Jiang F."/>
        </authorList>
    </citation>
    <scope>NUCLEOTIDE SEQUENCE [LARGE SCALE GENOMIC DNA]</scope>
    <source>
        <strain evidence="2 3">LZ166</strain>
    </source>
</reference>
<evidence type="ECO:0000313" key="2">
    <source>
        <dbReference type="EMBL" id="MEX0407554.1"/>
    </source>
</evidence>
<feature type="region of interest" description="Disordered" evidence="1">
    <location>
        <begin position="74"/>
        <end position="107"/>
    </location>
</feature>
<evidence type="ECO:0000313" key="3">
    <source>
        <dbReference type="Proteomes" id="UP001556692"/>
    </source>
</evidence>
<gene>
    <name evidence="2" type="ORF">ABGN05_17985</name>
</gene>
<dbReference type="EMBL" id="JBDPGJ010000004">
    <property type="protein sequence ID" value="MEX0407554.1"/>
    <property type="molecule type" value="Genomic_DNA"/>
</dbReference>
<dbReference type="RefSeq" id="WP_367955431.1">
    <property type="nucleotide sequence ID" value="NZ_JBDPGJ010000004.1"/>
</dbReference>
<protein>
    <submittedName>
        <fullName evidence="2">Uncharacterized protein</fullName>
    </submittedName>
</protein>
<keyword evidence="3" id="KW-1185">Reference proteome</keyword>
<comment type="caution">
    <text evidence="2">The sequence shown here is derived from an EMBL/GenBank/DDBJ whole genome shotgun (WGS) entry which is preliminary data.</text>
</comment>
<dbReference type="Proteomes" id="UP001556692">
    <property type="component" value="Unassembled WGS sequence"/>
</dbReference>
<accession>A0ABV3SLG7</accession>